<dbReference type="PANTHER" id="PTHR34861:SF11">
    <property type="entry name" value="CYCLASE"/>
    <property type="match status" value="1"/>
</dbReference>
<dbReference type="GO" id="GO:0006351">
    <property type="term" value="P:DNA-templated transcription"/>
    <property type="evidence" value="ECO:0007669"/>
    <property type="project" value="InterPro"/>
</dbReference>
<dbReference type="Gene3D" id="3.50.30.50">
    <property type="entry name" value="Putative cyclase"/>
    <property type="match status" value="1"/>
</dbReference>
<feature type="region of interest" description="Disordered" evidence="3">
    <location>
        <begin position="373"/>
        <end position="399"/>
    </location>
</feature>
<evidence type="ECO:0000313" key="5">
    <source>
        <dbReference type="EMBL" id="KAJ5391076.1"/>
    </source>
</evidence>
<feature type="domain" description="Xylanolytic transcriptional activator regulatory" evidence="4">
    <location>
        <begin position="591"/>
        <end position="664"/>
    </location>
</feature>
<evidence type="ECO:0000313" key="6">
    <source>
        <dbReference type="Proteomes" id="UP001147747"/>
    </source>
</evidence>
<dbReference type="GO" id="GO:0003677">
    <property type="term" value="F:DNA binding"/>
    <property type="evidence" value="ECO:0007669"/>
    <property type="project" value="InterPro"/>
</dbReference>
<dbReference type="InterPro" id="IPR037175">
    <property type="entry name" value="KFase_sf"/>
</dbReference>
<dbReference type="GO" id="GO:0004061">
    <property type="term" value="F:arylformamidase activity"/>
    <property type="evidence" value="ECO:0007669"/>
    <property type="project" value="InterPro"/>
</dbReference>
<dbReference type="SMART" id="SM00906">
    <property type="entry name" value="Fungal_trans"/>
    <property type="match status" value="1"/>
</dbReference>
<dbReference type="EMBL" id="JAPZBU010000008">
    <property type="protein sequence ID" value="KAJ5391076.1"/>
    <property type="molecule type" value="Genomic_DNA"/>
</dbReference>
<dbReference type="RefSeq" id="XP_056486754.1">
    <property type="nucleotide sequence ID" value="XM_056631203.1"/>
</dbReference>
<dbReference type="Pfam" id="PF04082">
    <property type="entry name" value="Fungal_trans"/>
    <property type="match status" value="1"/>
</dbReference>
<dbReference type="InterPro" id="IPR007219">
    <property type="entry name" value="XnlR_reg_dom"/>
</dbReference>
<reference evidence="5" key="2">
    <citation type="journal article" date="2023" name="IMA Fungus">
        <title>Comparative genomic study of the Penicillium genus elucidates a diverse pangenome and 15 lateral gene transfer events.</title>
        <authorList>
            <person name="Petersen C."/>
            <person name="Sorensen T."/>
            <person name="Nielsen M.R."/>
            <person name="Sondergaard T.E."/>
            <person name="Sorensen J.L."/>
            <person name="Fitzpatrick D.A."/>
            <person name="Frisvad J.C."/>
            <person name="Nielsen K.L."/>
        </authorList>
    </citation>
    <scope>NUCLEOTIDE SEQUENCE</scope>
    <source>
        <strain evidence="5">IBT 29677</strain>
    </source>
</reference>
<comment type="caution">
    <text evidence="5">The sequence shown here is derived from an EMBL/GenBank/DDBJ whole genome shotgun (WGS) entry which is preliminary data.</text>
</comment>
<dbReference type="Pfam" id="PF04199">
    <property type="entry name" value="Cyclase"/>
    <property type="match status" value="1"/>
</dbReference>
<dbReference type="Proteomes" id="UP001147747">
    <property type="component" value="Unassembled WGS sequence"/>
</dbReference>
<dbReference type="PANTHER" id="PTHR34861">
    <property type="match status" value="1"/>
</dbReference>
<dbReference type="CDD" id="cd12148">
    <property type="entry name" value="fungal_TF_MHR"/>
    <property type="match status" value="1"/>
</dbReference>
<gene>
    <name evidence="5" type="ORF">N7509_006566</name>
</gene>
<dbReference type="GO" id="GO:0019441">
    <property type="term" value="P:L-tryptophan catabolic process to kynurenine"/>
    <property type="evidence" value="ECO:0007669"/>
    <property type="project" value="InterPro"/>
</dbReference>
<keyword evidence="2" id="KW-0539">Nucleus</keyword>
<dbReference type="InterPro" id="IPR007325">
    <property type="entry name" value="KFase/CYL"/>
</dbReference>
<feature type="region of interest" description="Disordered" evidence="3">
    <location>
        <begin position="884"/>
        <end position="927"/>
    </location>
</feature>
<keyword evidence="6" id="KW-1185">Reference proteome</keyword>
<evidence type="ECO:0000259" key="4">
    <source>
        <dbReference type="SMART" id="SM00906"/>
    </source>
</evidence>
<proteinExistence type="inferred from homology"/>
<reference evidence="5" key="1">
    <citation type="submission" date="2022-12" db="EMBL/GenBank/DDBJ databases">
        <authorList>
            <person name="Petersen C."/>
        </authorList>
    </citation>
    <scope>NUCLEOTIDE SEQUENCE</scope>
    <source>
        <strain evidence="5">IBT 29677</strain>
    </source>
</reference>
<dbReference type="GO" id="GO:0008270">
    <property type="term" value="F:zinc ion binding"/>
    <property type="evidence" value="ECO:0007669"/>
    <property type="project" value="InterPro"/>
</dbReference>
<evidence type="ECO:0000256" key="3">
    <source>
        <dbReference type="SAM" id="MobiDB-lite"/>
    </source>
</evidence>
<dbReference type="OrthoDB" id="3266505at2759"/>
<dbReference type="AlphaFoldDB" id="A0A9W9VXI6"/>
<evidence type="ECO:0000256" key="2">
    <source>
        <dbReference type="ARBA" id="ARBA00023242"/>
    </source>
</evidence>
<dbReference type="GeneID" id="81370183"/>
<comment type="similarity">
    <text evidence="1">Belongs to the Cyclase 1 superfamily.</text>
</comment>
<sequence length="973" mass="108560">MPTKPTFDSLPLHPDGPRGNAWGLFGDKDQMGMLNLLTSENTAAAAKEIVEGVRVSTDWPLNSMATPCFGRAAFQHTIKNKAPRPVNDDILVLNTQSSSQWDGFRHFGAKDGSFYNGCSQHDIESSTRNGIHVWADNGGIVGRGVLLDYVTWAEAKGKPVNCFEAQSIPLDDLLEVADSQKTTFRPGDILFIRTGWTRAYEKLTQAECEQLANYAAPPVIGVKSSEAILRWIWETGFAAVAGDQPAFEAYPCQNSDFFLHEWLLAGWGVPIGELFDLERLSRECRQRGRYTFFFSSVPLKINRSLGSGESSERDAIDVAIAKLDAPVAHLFPALHALMSLLSSIAIAGSHTPYPQWLEYVFLEDPGHLQYTRRAPGWLSPSRPTPSSGPSTATRGSESEMMPLERDDWWYKGTDNLFLNRSGEHHFVGASSTTHLAKRLNPTSSNLAWDVRPLYDDPSSLRRPVAGALPQLPPFDFAKRLFWVQYAYIGTIFSLIHPKEFEERLDFVYHQPPDFSHRETCLVYCQSLLVIAFGLMYSVNQWSGDDGPPGFKYFKHALRLLPDIYEEGSIFFVEVLCYVAYYMQNLNRRDAAFLYIGLALRMAISLGLHQEVSDQDITPTDRNRRRRAWWSVYSLDRILSVKSGNPITIHDEDIGITWPAALDGSTSDPWPGIVLTHYTQLSRILGRIGEEIYRKKPRSGSNLIMSVQSITNDLSGWLRQVPDRLRIDFTTLDSPINRESVSINLHFYSCVNMTARPLVFYVIQRRLDAGMMGASAEDWKEGLAPNTVAVIDSCITAARATTMIMDAAAKQNLIATYGYLDGEYIFSAALLLVMVNAAFPHNETSARSMETALTLLRSMADRGNAYLGSRHSLLLELRASIGPKPAGNDLDGPGATLVIPPSPNGEHATGTTTLADPEPHPTVPTEDWQSDLPSFQDISFQFDLNDDPALWEGALNQIDIDMDTDWIENTLKRL</sequence>
<accession>A0A9W9VXI6</accession>
<evidence type="ECO:0000256" key="1">
    <source>
        <dbReference type="ARBA" id="ARBA00007865"/>
    </source>
</evidence>
<dbReference type="SUPFAM" id="SSF102198">
    <property type="entry name" value="Putative cyclase"/>
    <property type="match status" value="1"/>
</dbReference>
<organism evidence="5 6">
    <name type="scientific">Penicillium cosmopolitanum</name>
    <dbReference type="NCBI Taxonomy" id="1131564"/>
    <lineage>
        <taxon>Eukaryota</taxon>
        <taxon>Fungi</taxon>
        <taxon>Dikarya</taxon>
        <taxon>Ascomycota</taxon>
        <taxon>Pezizomycotina</taxon>
        <taxon>Eurotiomycetes</taxon>
        <taxon>Eurotiomycetidae</taxon>
        <taxon>Eurotiales</taxon>
        <taxon>Aspergillaceae</taxon>
        <taxon>Penicillium</taxon>
    </lineage>
</organism>
<name>A0A9W9VXI6_9EURO</name>
<feature type="compositionally biased region" description="Low complexity" evidence="3">
    <location>
        <begin position="379"/>
        <end position="395"/>
    </location>
</feature>
<protein>
    <recommendedName>
        <fullName evidence="4">Xylanolytic transcriptional activator regulatory domain-containing protein</fullName>
    </recommendedName>
</protein>